<comment type="caution">
    <text evidence="4">The sequence shown here is derived from an EMBL/GenBank/DDBJ whole genome shotgun (WGS) entry which is preliminary data.</text>
</comment>
<dbReference type="EMBL" id="JACHMN010000002">
    <property type="protein sequence ID" value="MBB5870376.1"/>
    <property type="molecule type" value="Genomic_DNA"/>
</dbReference>
<dbReference type="InterPro" id="IPR025403">
    <property type="entry name" value="TgpA-like_C"/>
</dbReference>
<accession>A0A841BSK4</accession>
<protein>
    <recommendedName>
        <fullName evidence="3">Protein-glutamine gamma-glutamyltransferase-like C-terminal domain-containing protein</fullName>
    </recommendedName>
</protein>
<keyword evidence="2" id="KW-1133">Transmembrane helix</keyword>
<evidence type="ECO:0000313" key="4">
    <source>
        <dbReference type="EMBL" id="MBB5870376.1"/>
    </source>
</evidence>
<organism evidence="4 5">
    <name type="scientific">Allocatelliglobosispora scoriae</name>
    <dbReference type="NCBI Taxonomy" id="643052"/>
    <lineage>
        <taxon>Bacteria</taxon>
        <taxon>Bacillati</taxon>
        <taxon>Actinomycetota</taxon>
        <taxon>Actinomycetes</taxon>
        <taxon>Micromonosporales</taxon>
        <taxon>Micromonosporaceae</taxon>
        <taxon>Allocatelliglobosispora</taxon>
    </lineage>
</organism>
<evidence type="ECO:0000259" key="3">
    <source>
        <dbReference type="Pfam" id="PF13559"/>
    </source>
</evidence>
<name>A0A841BSK4_9ACTN</name>
<feature type="region of interest" description="Disordered" evidence="1">
    <location>
        <begin position="37"/>
        <end position="67"/>
    </location>
</feature>
<dbReference type="Pfam" id="PF13559">
    <property type="entry name" value="DUF4129"/>
    <property type="match status" value="1"/>
</dbReference>
<feature type="transmembrane region" description="Helical" evidence="2">
    <location>
        <begin position="71"/>
        <end position="96"/>
    </location>
</feature>
<keyword evidence="2" id="KW-0812">Transmembrane</keyword>
<feature type="transmembrane region" description="Helical" evidence="2">
    <location>
        <begin position="7"/>
        <end position="29"/>
    </location>
</feature>
<reference evidence="4 5" key="1">
    <citation type="submission" date="2020-08" db="EMBL/GenBank/DDBJ databases">
        <title>Sequencing the genomes of 1000 actinobacteria strains.</title>
        <authorList>
            <person name="Klenk H.-P."/>
        </authorList>
    </citation>
    <scope>NUCLEOTIDE SEQUENCE [LARGE SCALE GENOMIC DNA]</scope>
    <source>
        <strain evidence="4 5">DSM 45362</strain>
    </source>
</reference>
<proteinExistence type="predicted"/>
<sequence>MGVLRRWLPLAAVAVLLGVVGLGAVLGSLPVRPADLGSGAPPSARPTLSQPPIASEGGPGDPGSDVEMPGWIGTAAGALCLTLVVIVVGLLIFQLLRQGAPRKRWARLLMRTPSRAPKPLSADSVVAALDEGIQALDDDDADPRRAVIACWVRLESAAAAAGTARQPGDTSTDLVVRLLEGQRVSAPVLTGFAAVYREARYGHHVVDETMRAQARAALRQLRADLTAEVPA</sequence>
<dbReference type="AlphaFoldDB" id="A0A841BSK4"/>
<keyword evidence="2" id="KW-0472">Membrane</keyword>
<keyword evidence="5" id="KW-1185">Reference proteome</keyword>
<feature type="domain" description="Protein-glutamine gamma-glutamyltransferase-like C-terminal" evidence="3">
    <location>
        <begin position="150"/>
        <end position="219"/>
    </location>
</feature>
<gene>
    <name evidence="4" type="ORF">F4553_003755</name>
</gene>
<dbReference type="RefSeq" id="WP_184837732.1">
    <property type="nucleotide sequence ID" value="NZ_JACHMN010000002.1"/>
</dbReference>
<dbReference type="Proteomes" id="UP000587527">
    <property type="component" value="Unassembled WGS sequence"/>
</dbReference>
<evidence type="ECO:0000313" key="5">
    <source>
        <dbReference type="Proteomes" id="UP000587527"/>
    </source>
</evidence>
<evidence type="ECO:0000256" key="1">
    <source>
        <dbReference type="SAM" id="MobiDB-lite"/>
    </source>
</evidence>
<evidence type="ECO:0000256" key="2">
    <source>
        <dbReference type="SAM" id="Phobius"/>
    </source>
</evidence>